<protein>
    <submittedName>
        <fullName evidence="4">NADP-dependent oxidoreductase</fullName>
    </submittedName>
</protein>
<dbReference type="GO" id="GO:0003960">
    <property type="term" value="F:quinone reductase (NADPH) activity"/>
    <property type="evidence" value="ECO:0007669"/>
    <property type="project" value="TreeGrafter"/>
</dbReference>
<evidence type="ECO:0000313" key="5">
    <source>
        <dbReference type="Proteomes" id="UP000663937"/>
    </source>
</evidence>
<dbReference type="Pfam" id="PF00107">
    <property type="entry name" value="ADH_zinc_N"/>
    <property type="match status" value="1"/>
</dbReference>
<dbReference type="KEGG" id="psic:J4E96_01900"/>
<dbReference type="GO" id="GO:0005829">
    <property type="term" value="C:cytosol"/>
    <property type="evidence" value="ECO:0007669"/>
    <property type="project" value="TreeGrafter"/>
</dbReference>
<dbReference type="CDD" id="cd05289">
    <property type="entry name" value="MDR_like_2"/>
    <property type="match status" value="1"/>
</dbReference>
<dbReference type="SUPFAM" id="SSF51735">
    <property type="entry name" value="NAD(P)-binding Rossmann-fold domains"/>
    <property type="match status" value="1"/>
</dbReference>
<dbReference type="SUPFAM" id="SSF50129">
    <property type="entry name" value="GroES-like"/>
    <property type="match status" value="1"/>
</dbReference>
<dbReference type="InterPro" id="IPR013154">
    <property type="entry name" value="ADH-like_N"/>
</dbReference>
<evidence type="ECO:0000259" key="3">
    <source>
        <dbReference type="SMART" id="SM00829"/>
    </source>
</evidence>
<keyword evidence="5" id="KW-1185">Reference proteome</keyword>
<sequence length="311" mass="31363">MVHAVVATAYGGPEVLSLIDVDPGAPGPGQVLLAVHAAGVNPTDWKTYTGAYGTDAARLPLRLGSEAAGTVLAIGPDVDDVSVGDEVIAYRAPGAYAEQLIVRAANTVPKPPSLSWEKAGGLLLAGSTAMHAVTATRVGTGDTVLVHGASGGVGSMVVQIARSRGARVIGTAGRANHEYVMDLGATPVVYGPGLADRVRAAAGGVVDAAIDTVGTNEALDVSVAVVHDRKRIATIAGFAHGAALQVQVLGNGPGADPGTEIRNAARRKLVDLVVAGRLDVRIAATYRLADAARAHRAGLAGQANGKMILLP</sequence>
<dbReference type="GO" id="GO:0008270">
    <property type="term" value="F:zinc ion binding"/>
    <property type="evidence" value="ECO:0007669"/>
    <property type="project" value="InterPro"/>
</dbReference>
<proteinExistence type="predicted"/>
<evidence type="ECO:0000256" key="1">
    <source>
        <dbReference type="ARBA" id="ARBA00022857"/>
    </source>
</evidence>
<dbReference type="Pfam" id="PF08240">
    <property type="entry name" value="ADH_N"/>
    <property type="match status" value="1"/>
</dbReference>
<dbReference type="GO" id="GO:0070402">
    <property type="term" value="F:NADPH binding"/>
    <property type="evidence" value="ECO:0007669"/>
    <property type="project" value="TreeGrafter"/>
</dbReference>
<dbReference type="EMBL" id="CP071868">
    <property type="protein sequence ID" value="QTE29812.1"/>
    <property type="molecule type" value="Genomic_DNA"/>
</dbReference>
<dbReference type="InterPro" id="IPR036291">
    <property type="entry name" value="NAD(P)-bd_dom_sf"/>
</dbReference>
<dbReference type="PANTHER" id="PTHR48106:SF13">
    <property type="entry name" value="QUINONE OXIDOREDUCTASE-RELATED"/>
    <property type="match status" value="1"/>
</dbReference>
<reference evidence="4" key="1">
    <citation type="submission" date="2021-03" db="EMBL/GenBank/DDBJ databases">
        <title>Pengzhenrongella sicca gen. nov., sp. nov., a new member of suborder Micrococcineae isolated from High-Arctic tundra soil.</title>
        <authorList>
            <person name="Peng F."/>
        </authorList>
    </citation>
    <scope>NUCLEOTIDE SEQUENCE</scope>
    <source>
        <strain evidence="4">LRZ-2</strain>
    </source>
</reference>
<dbReference type="GO" id="GO:0035925">
    <property type="term" value="F:mRNA 3'-UTR AU-rich region binding"/>
    <property type="evidence" value="ECO:0007669"/>
    <property type="project" value="TreeGrafter"/>
</dbReference>
<dbReference type="InterPro" id="IPR002364">
    <property type="entry name" value="Quin_OxRdtase/zeta-crystal_CS"/>
</dbReference>
<evidence type="ECO:0000313" key="4">
    <source>
        <dbReference type="EMBL" id="QTE29812.1"/>
    </source>
</evidence>
<name>A0A8A4ZCZ4_9MICO</name>
<dbReference type="Gene3D" id="3.40.50.720">
    <property type="entry name" value="NAD(P)-binding Rossmann-like Domain"/>
    <property type="match status" value="1"/>
</dbReference>
<dbReference type="InterPro" id="IPR011032">
    <property type="entry name" value="GroES-like_sf"/>
</dbReference>
<gene>
    <name evidence="4" type="ORF">J4E96_01900</name>
</gene>
<dbReference type="Gene3D" id="3.90.180.10">
    <property type="entry name" value="Medium-chain alcohol dehydrogenases, catalytic domain"/>
    <property type="match status" value="1"/>
</dbReference>
<dbReference type="SMART" id="SM00829">
    <property type="entry name" value="PKS_ER"/>
    <property type="match status" value="1"/>
</dbReference>
<dbReference type="Proteomes" id="UP000663937">
    <property type="component" value="Chromosome"/>
</dbReference>
<dbReference type="InterPro" id="IPR013149">
    <property type="entry name" value="ADH-like_C"/>
</dbReference>
<feature type="domain" description="Enoyl reductase (ER)" evidence="3">
    <location>
        <begin position="11"/>
        <end position="309"/>
    </location>
</feature>
<dbReference type="AlphaFoldDB" id="A0A8A4ZCZ4"/>
<accession>A0A8A4ZCZ4</accession>
<keyword evidence="1" id="KW-0521">NADP</keyword>
<organism evidence="4 5">
    <name type="scientific">Pengzhenrongella sicca</name>
    <dbReference type="NCBI Taxonomy" id="2819238"/>
    <lineage>
        <taxon>Bacteria</taxon>
        <taxon>Bacillati</taxon>
        <taxon>Actinomycetota</taxon>
        <taxon>Actinomycetes</taxon>
        <taxon>Micrococcales</taxon>
        <taxon>Pengzhenrongella</taxon>
    </lineage>
</organism>
<dbReference type="InterPro" id="IPR020843">
    <property type="entry name" value="ER"/>
</dbReference>
<dbReference type="PANTHER" id="PTHR48106">
    <property type="entry name" value="QUINONE OXIDOREDUCTASE PIG3-RELATED"/>
    <property type="match status" value="1"/>
</dbReference>
<dbReference type="RefSeq" id="WP_227424118.1">
    <property type="nucleotide sequence ID" value="NZ_CP071868.1"/>
</dbReference>
<evidence type="ECO:0000256" key="2">
    <source>
        <dbReference type="ARBA" id="ARBA00023002"/>
    </source>
</evidence>
<keyword evidence="2" id="KW-0560">Oxidoreductase</keyword>
<dbReference type="PROSITE" id="PS01162">
    <property type="entry name" value="QOR_ZETA_CRYSTAL"/>
    <property type="match status" value="1"/>
</dbReference>